<dbReference type="GO" id="GO:0000156">
    <property type="term" value="F:phosphorelay response regulator activity"/>
    <property type="evidence" value="ECO:0007669"/>
    <property type="project" value="InterPro"/>
</dbReference>
<dbReference type="PROSITE" id="PS50110">
    <property type="entry name" value="RESPONSE_REGULATORY"/>
    <property type="match status" value="1"/>
</dbReference>
<dbReference type="PANTHER" id="PTHR37299:SF1">
    <property type="entry name" value="STAGE 0 SPORULATION PROTEIN A HOMOLOG"/>
    <property type="match status" value="1"/>
</dbReference>
<evidence type="ECO:0000313" key="5">
    <source>
        <dbReference type="Proteomes" id="UP000006049"/>
    </source>
</evidence>
<gene>
    <name evidence="4" type="ordered locus">Aeqsu_2108</name>
</gene>
<dbReference type="Gene3D" id="3.40.50.2300">
    <property type="match status" value="1"/>
</dbReference>
<dbReference type="InterPro" id="IPR007492">
    <property type="entry name" value="LytTR_DNA-bd_dom"/>
</dbReference>
<dbReference type="SMART" id="SM00850">
    <property type="entry name" value="LytTR"/>
    <property type="match status" value="1"/>
</dbReference>
<evidence type="ECO:0000259" key="2">
    <source>
        <dbReference type="PROSITE" id="PS50110"/>
    </source>
</evidence>
<dbReference type="SMART" id="SM00448">
    <property type="entry name" value="REC"/>
    <property type="match status" value="1"/>
</dbReference>
<evidence type="ECO:0000313" key="4">
    <source>
        <dbReference type="EMBL" id="AFL81571.1"/>
    </source>
</evidence>
<dbReference type="PANTHER" id="PTHR37299">
    <property type="entry name" value="TRANSCRIPTIONAL REGULATOR-RELATED"/>
    <property type="match status" value="1"/>
</dbReference>
<dbReference type="Pfam" id="PF04397">
    <property type="entry name" value="LytTR"/>
    <property type="match status" value="1"/>
</dbReference>
<name>I3YX53_AEQSU</name>
<feature type="domain" description="HTH LytTR-type" evidence="3">
    <location>
        <begin position="144"/>
        <end position="247"/>
    </location>
</feature>
<organism evidence="4 5">
    <name type="scientific">Aequorivita sublithincola (strain DSM 14238 / LMG 21431 / ACAM 643 / 9-3)</name>
    <dbReference type="NCBI Taxonomy" id="746697"/>
    <lineage>
        <taxon>Bacteria</taxon>
        <taxon>Pseudomonadati</taxon>
        <taxon>Bacteroidota</taxon>
        <taxon>Flavobacteriia</taxon>
        <taxon>Flavobacteriales</taxon>
        <taxon>Flavobacteriaceae</taxon>
        <taxon>Aequorivita</taxon>
    </lineage>
</organism>
<dbReference type="Proteomes" id="UP000006049">
    <property type="component" value="Chromosome"/>
</dbReference>
<dbReference type="SUPFAM" id="SSF52172">
    <property type="entry name" value="CheY-like"/>
    <property type="match status" value="1"/>
</dbReference>
<dbReference type="InterPro" id="IPR011006">
    <property type="entry name" value="CheY-like_superfamily"/>
</dbReference>
<feature type="modified residue" description="4-aspartylphosphate" evidence="1">
    <location>
        <position position="55"/>
    </location>
</feature>
<dbReference type="KEGG" id="asl:Aeqsu_2108"/>
<dbReference type="STRING" id="746697.Aeqsu_2108"/>
<reference evidence="4 5" key="1">
    <citation type="submission" date="2012-06" db="EMBL/GenBank/DDBJ databases">
        <title>The complete genome of Aequorivita sublithincola DSM 14238.</title>
        <authorList>
            <consortium name="US DOE Joint Genome Institute (JGI-PGF)"/>
            <person name="Lucas S."/>
            <person name="Copeland A."/>
            <person name="Lapidus A."/>
            <person name="Goodwin L."/>
            <person name="Pitluck S."/>
            <person name="Peters L."/>
            <person name="Munk A.C.C."/>
            <person name="Kyrpides N."/>
            <person name="Mavromatis K."/>
            <person name="Pagani I."/>
            <person name="Ivanova N."/>
            <person name="Ovchinnikova G."/>
            <person name="Zeytun A."/>
            <person name="Detter J.C."/>
            <person name="Han C."/>
            <person name="Land M."/>
            <person name="Hauser L."/>
            <person name="Markowitz V."/>
            <person name="Cheng J.-F."/>
            <person name="Hugenholtz P."/>
            <person name="Woyke T."/>
            <person name="Wu D."/>
            <person name="Tindall B."/>
            <person name="Faehnrich R."/>
            <person name="Brambilla E."/>
            <person name="Klenk H.-P."/>
            <person name="Eisen J.A."/>
        </authorList>
    </citation>
    <scope>NUCLEOTIDE SEQUENCE [LARGE SCALE GENOMIC DNA]</scope>
    <source>
        <strain evidence="5">DSM 14238 / LMG 21431 / ACAM 643 / 9-3</strain>
    </source>
</reference>
<dbReference type="AlphaFoldDB" id="I3YX53"/>
<dbReference type="EMBL" id="CP003280">
    <property type="protein sequence ID" value="AFL81571.1"/>
    <property type="molecule type" value="Genomic_DNA"/>
</dbReference>
<accession>I3YX53</accession>
<dbReference type="PATRIC" id="fig|746697.3.peg.2146"/>
<dbReference type="PROSITE" id="PS50930">
    <property type="entry name" value="HTH_LYTTR"/>
    <property type="match status" value="1"/>
</dbReference>
<feature type="domain" description="Response regulatory" evidence="2">
    <location>
        <begin position="3"/>
        <end position="116"/>
    </location>
</feature>
<dbReference type="Pfam" id="PF00072">
    <property type="entry name" value="Response_reg"/>
    <property type="match status" value="1"/>
</dbReference>
<keyword evidence="1" id="KW-0597">Phosphoprotein</keyword>
<dbReference type="HOGENOM" id="CLU_000445_14_1_10"/>
<proteinExistence type="predicted"/>
<evidence type="ECO:0000256" key="1">
    <source>
        <dbReference type="PROSITE-ProRule" id="PRU00169"/>
    </source>
</evidence>
<dbReference type="Gene3D" id="2.40.50.1020">
    <property type="entry name" value="LytTr DNA-binding domain"/>
    <property type="match status" value="1"/>
</dbReference>
<dbReference type="InterPro" id="IPR046947">
    <property type="entry name" value="LytR-like"/>
</dbReference>
<protein>
    <submittedName>
        <fullName evidence="4">Response regulator of the LytR/AlgR family</fullName>
    </submittedName>
</protein>
<dbReference type="RefSeq" id="WP_014782824.1">
    <property type="nucleotide sequence ID" value="NC_018013.1"/>
</dbReference>
<evidence type="ECO:0000259" key="3">
    <source>
        <dbReference type="PROSITE" id="PS50930"/>
    </source>
</evidence>
<dbReference type="GO" id="GO:0003677">
    <property type="term" value="F:DNA binding"/>
    <property type="evidence" value="ECO:0007669"/>
    <property type="project" value="InterPro"/>
</dbReference>
<dbReference type="eggNOG" id="COG3279">
    <property type="taxonomic scope" value="Bacteria"/>
</dbReference>
<sequence length="252" mass="29161">MTKVIIIDDEMHCTNVLESLIEKTHADYTITGIFTNPLHGLEFIKKNPPDLLFLDIEMPNMNGFTLLDNLLPIDFDVIFTTAYDQYAIKAFRYSAINYLLKPINEKEIVKALSNWEKRRKKTSGKQWQLFQGYLKDSGKECSQIALPTGVGYKIVEIENIVRCQSDSNYTNIFCKDKNKILISRTLKEIEELLQDHGFLRVHQSHLINPQFVQGILKHHGGSLIMQDDTEVPVSRQKSKQINEILETMLRFK</sequence>
<dbReference type="OrthoDB" id="2168082at2"/>
<keyword evidence="5" id="KW-1185">Reference proteome</keyword>
<dbReference type="InterPro" id="IPR001789">
    <property type="entry name" value="Sig_transdc_resp-reg_receiver"/>
</dbReference>